<proteinExistence type="predicted"/>
<evidence type="ECO:0000313" key="1">
    <source>
        <dbReference type="EMBL" id="KKN44160.1"/>
    </source>
</evidence>
<accession>A0A0F9QJ74</accession>
<reference evidence="1" key="1">
    <citation type="journal article" date="2015" name="Nature">
        <title>Complex archaea that bridge the gap between prokaryotes and eukaryotes.</title>
        <authorList>
            <person name="Spang A."/>
            <person name="Saw J.H."/>
            <person name="Jorgensen S.L."/>
            <person name="Zaremba-Niedzwiedzka K."/>
            <person name="Martijn J."/>
            <person name="Lind A.E."/>
            <person name="van Eijk R."/>
            <person name="Schleper C."/>
            <person name="Guy L."/>
            <person name="Ettema T.J."/>
        </authorList>
    </citation>
    <scope>NUCLEOTIDE SEQUENCE</scope>
</reference>
<protein>
    <submittedName>
        <fullName evidence="1">Uncharacterized protein</fullName>
    </submittedName>
</protein>
<name>A0A0F9QJ74_9ZZZZ</name>
<organism evidence="1">
    <name type="scientific">marine sediment metagenome</name>
    <dbReference type="NCBI Taxonomy" id="412755"/>
    <lineage>
        <taxon>unclassified sequences</taxon>
        <taxon>metagenomes</taxon>
        <taxon>ecological metagenomes</taxon>
    </lineage>
</organism>
<dbReference type="EMBL" id="LAZR01001466">
    <property type="protein sequence ID" value="KKN44160.1"/>
    <property type="molecule type" value="Genomic_DNA"/>
</dbReference>
<comment type="caution">
    <text evidence="1">The sequence shown here is derived from an EMBL/GenBank/DDBJ whole genome shotgun (WGS) entry which is preliminary data.</text>
</comment>
<dbReference type="AlphaFoldDB" id="A0A0F9QJ74"/>
<sequence>MTHSKITRRGILGAGAAASIATVAQASEKDDPITDVESDGTDHRKLLLKDTKHIREYYRLARS</sequence>
<gene>
    <name evidence="1" type="ORF">LCGC14_0695880</name>
</gene>